<dbReference type="SMART" id="SM00401">
    <property type="entry name" value="ZnF_GATA"/>
    <property type="match status" value="1"/>
</dbReference>
<dbReference type="Proteomes" id="UP001221142">
    <property type="component" value="Unassembled WGS sequence"/>
</dbReference>
<organism evidence="4 5">
    <name type="scientific">Roridomyces roridus</name>
    <dbReference type="NCBI Taxonomy" id="1738132"/>
    <lineage>
        <taxon>Eukaryota</taxon>
        <taxon>Fungi</taxon>
        <taxon>Dikarya</taxon>
        <taxon>Basidiomycota</taxon>
        <taxon>Agaricomycotina</taxon>
        <taxon>Agaricomycetes</taxon>
        <taxon>Agaricomycetidae</taxon>
        <taxon>Agaricales</taxon>
        <taxon>Marasmiineae</taxon>
        <taxon>Mycenaceae</taxon>
        <taxon>Roridomyces</taxon>
    </lineage>
</organism>
<dbReference type="InterPro" id="IPR000679">
    <property type="entry name" value="Znf_GATA"/>
</dbReference>
<keyword evidence="1" id="KW-0479">Metal-binding</keyword>
<dbReference type="SUPFAM" id="SSF57716">
    <property type="entry name" value="Glucocorticoid receptor-like (DNA-binding domain)"/>
    <property type="match status" value="1"/>
</dbReference>
<feature type="region of interest" description="Disordered" evidence="2">
    <location>
        <begin position="1"/>
        <end position="78"/>
    </location>
</feature>
<feature type="compositionally biased region" description="Basic residues" evidence="2">
    <location>
        <begin position="66"/>
        <end position="78"/>
    </location>
</feature>
<keyword evidence="5" id="KW-1185">Reference proteome</keyword>
<evidence type="ECO:0000259" key="3">
    <source>
        <dbReference type="PROSITE" id="PS50114"/>
    </source>
</evidence>
<feature type="compositionally biased region" description="Low complexity" evidence="2">
    <location>
        <begin position="23"/>
        <end position="39"/>
    </location>
</feature>
<name>A0AAD7FNG2_9AGAR</name>
<dbReference type="InterPro" id="IPR013088">
    <property type="entry name" value="Znf_NHR/GATA"/>
</dbReference>
<accession>A0AAD7FNG2</accession>
<proteinExistence type="predicted"/>
<feature type="region of interest" description="Disordered" evidence="2">
    <location>
        <begin position="117"/>
        <end position="176"/>
    </location>
</feature>
<dbReference type="PROSITE" id="PS50114">
    <property type="entry name" value="GATA_ZN_FINGER_2"/>
    <property type="match status" value="1"/>
</dbReference>
<protein>
    <recommendedName>
        <fullName evidence="3">GATA-type domain-containing protein</fullName>
    </recommendedName>
</protein>
<evidence type="ECO:0000313" key="4">
    <source>
        <dbReference type="EMBL" id="KAJ7628898.1"/>
    </source>
</evidence>
<dbReference type="Pfam" id="PF00320">
    <property type="entry name" value="GATA"/>
    <property type="match status" value="1"/>
</dbReference>
<evidence type="ECO:0000313" key="5">
    <source>
        <dbReference type="Proteomes" id="UP001221142"/>
    </source>
</evidence>
<sequence length="176" mass="18953">MPAEAPPSRTSSVPHLPPHDPVHPSYSYGPYPIPYASAPLHAPSPSLTTTADDPPPKDAAMVRSKSPGKPKDRGHNRHCYNCKTADTVTWRRSVLAVGEIACNKCGLYERQHKRPRNLGFSEGYKPTSAKAKKPAIPPPPAAPKWATPSPIPEGAFSITFSPLKPEDASFAQGDDD</sequence>
<dbReference type="GO" id="GO:0006355">
    <property type="term" value="P:regulation of DNA-templated transcription"/>
    <property type="evidence" value="ECO:0007669"/>
    <property type="project" value="InterPro"/>
</dbReference>
<gene>
    <name evidence="4" type="ORF">FB45DRAFT_919480</name>
</gene>
<dbReference type="GO" id="GO:0043565">
    <property type="term" value="F:sequence-specific DNA binding"/>
    <property type="evidence" value="ECO:0007669"/>
    <property type="project" value="InterPro"/>
</dbReference>
<evidence type="ECO:0000256" key="2">
    <source>
        <dbReference type="SAM" id="MobiDB-lite"/>
    </source>
</evidence>
<comment type="caution">
    <text evidence="4">The sequence shown here is derived from an EMBL/GenBank/DDBJ whole genome shotgun (WGS) entry which is preliminary data.</text>
</comment>
<keyword evidence="1" id="KW-0863">Zinc-finger</keyword>
<evidence type="ECO:0000256" key="1">
    <source>
        <dbReference type="PROSITE-ProRule" id="PRU00094"/>
    </source>
</evidence>
<feature type="domain" description="GATA-type" evidence="3">
    <location>
        <begin position="73"/>
        <end position="132"/>
    </location>
</feature>
<dbReference type="Gene3D" id="3.30.50.10">
    <property type="entry name" value="Erythroid Transcription Factor GATA-1, subunit A"/>
    <property type="match status" value="1"/>
</dbReference>
<dbReference type="AlphaFoldDB" id="A0AAD7FNG2"/>
<dbReference type="EMBL" id="JARKIF010000010">
    <property type="protein sequence ID" value="KAJ7628898.1"/>
    <property type="molecule type" value="Genomic_DNA"/>
</dbReference>
<keyword evidence="1" id="KW-0862">Zinc</keyword>
<reference evidence="4" key="1">
    <citation type="submission" date="2023-03" db="EMBL/GenBank/DDBJ databases">
        <title>Massive genome expansion in bonnet fungi (Mycena s.s.) driven by repeated elements and novel gene families across ecological guilds.</title>
        <authorList>
            <consortium name="Lawrence Berkeley National Laboratory"/>
            <person name="Harder C.B."/>
            <person name="Miyauchi S."/>
            <person name="Viragh M."/>
            <person name="Kuo A."/>
            <person name="Thoen E."/>
            <person name="Andreopoulos B."/>
            <person name="Lu D."/>
            <person name="Skrede I."/>
            <person name="Drula E."/>
            <person name="Henrissat B."/>
            <person name="Morin E."/>
            <person name="Kohler A."/>
            <person name="Barry K."/>
            <person name="LaButti K."/>
            <person name="Morin E."/>
            <person name="Salamov A."/>
            <person name="Lipzen A."/>
            <person name="Mereny Z."/>
            <person name="Hegedus B."/>
            <person name="Baldrian P."/>
            <person name="Stursova M."/>
            <person name="Weitz H."/>
            <person name="Taylor A."/>
            <person name="Grigoriev I.V."/>
            <person name="Nagy L.G."/>
            <person name="Martin F."/>
            <person name="Kauserud H."/>
        </authorList>
    </citation>
    <scope>NUCLEOTIDE SEQUENCE</scope>
    <source>
        <strain evidence="4">9284</strain>
    </source>
</reference>
<dbReference type="GO" id="GO:0008270">
    <property type="term" value="F:zinc ion binding"/>
    <property type="evidence" value="ECO:0007669"/>
    <property type="project" value="UniProtKB-KW"/>
</dbReference>